<gene>
    <name evidence="15" type="ORF">CLIB1423_05S04126</name>
</gene>
<feature type="compositionally biased region" description="Low complexity" evidence="11">
    <location>
        <begin position="940"/>
        <end position="949"/>
    </location>
</feature>
<dbReference type="InterPro" id="IPR011009">
    <property type="entry name" value="Kinase-like_dom_sf"/>
</dbReference>
<dbReference type="PANTHER" id="PTHR45339">
    <property type="entry name" value="HYBRID SIGNAL TRANSDUCTION HISTIDINE KINASE J"/>
    <property type="match status" value="1"/>
</dbReference>
<dbReference type="InterPro" id="IPR036097">
    <property type="entry name" value="HisK_dim/P_sf"/>
</dbReference>
<dbReference type="Gene3D" id="1.10.510.10">
    <property type="entry name" value="Transferase(Phosphotransferase) domain 1"/>
    <property type="match status" value="1"/>
</dbReference>
<dbReference type="InterPro" id="IPR003594">
    <property type="entry name" value="HATPase_dom"/>
</dbReference>
<keyword evidence="5" id="KW-0547">Nucleotide-binding</keyword>
<evidence type="ECO:0000256" key="10">
    <source>
        <dbReference type="PROSITE-ProRule" id="PRU00169"/>
    </source>
</evidence>
<dbReference type="SMART" id="SM00448">
    <property type="entry name" value="REC"/>
    <property type="match status" value="1"/>
</dbReference>
<accession>A0A9P0QNK1</accession>
<evidence type="ECO:0000256" key="1">
    <source>
        <dbReference type="ARBA" id="ARBA00000085"/>
    </source>
</evidence>
<dbReference type="GO" id="GO:0036180">
    <property type="term" value="P:filamentous growth of a population of unicellular organisms in response to biotic stimulus"/>
    <property type="evidence" value="ECO:0007669"/>
    <property type="project" value="UniProtKB-ARBA"/>
</dbReference>
<dbReference type="PROSITE" id="PS50110">
    <property type="entry name" value="RESPONSE_REGULATORY"/>
    <property type="match status" value="1"/>
</dbReference>
<keyword evidence="6 15" id="KW-0418">Kinase</keyword>
<evidence type="ECO:0000313" key="15">
    <source>
        <dbReference type="EMBL" id="CAH2352034.1"/>
    </source>
</evidence>
<dbReference type="SUPFAM" id="SSF55781">
    <property type="entry name" value="GAF domain-like"/>
    <property type="match status" value="1"/>
</dbReference>
<reference evidence="15" key="1">
    <citation type="submission" date="2022-03" db="EMBL/GenBank/DDBJ databases">
        <authorList>
            <person name="Legras J.-L."/>
            <person name="Devillers H."/>
            <person name="Grondin C."/>
        </authorList>
    </citation>
    <scope>NUCLEOTIDE SEQUENCE</scope>
    <source>
        <strain evidence="15">CLIB 1423</strain>
    </source>
</reference>
<keyword evidence="4" id="KW-0808">Transferase</keyword>
<feature type="compositionally biased region" description="Low complexity" evidence="11">
    <location>
        <begin position="916"/>
        <end position="929"/>
    </location>
</feature>
<dbReference type="GO" id="GO:0006950">
    <property type="term" value="P:response to stress"/>
    <property type="evidence" value="ECO:0007669"/>
    <property type="project" value="UniProtKB-ARBA"/>
</dbReference>
<evidence type="ECO:0000256" key="9">
    <source>
        <dbReference type="ARBA" id="ARBA00023316"/>
    </source>
</evidence>
<dbReference type="InterPro" id="IPR000719">
    <property type="entry name" value="Prot_kinase_dom"/>
</dbReference>
<keyword evidence="3 10" id="KW-0597">Phosphoprotein</keyword>
<dbReference type="OrthoDB" id="60033at2759"/>
<dbReference type="Pfam" id="PF13191">
    <property type="entry name" value="AAA_16"/>
    <property type="match status" value="1"/>
</dbReference>
<dbReference type="InterPro" id="IPR005467">
    <property type="entry name" value="His_kinase_dom"/>
</dbReference>
<dbReference type="SUPFAM" id="SSF55874">
    <property type="entry name" value="ATPase domain of HSP90 chaperone/DNA topoisomerase II/histidine kinase"/>
    <property type="match status" value="1"/>
</dbReference>
<keyword evidence="8" id="KW-0902">Two-component regulatory system</keyword>
<dbReference type="SMART" id="SM00388">
    <property type="entry name" value="HisKA"/>
    <property type="match status" value="1"/>
</dbReference>
<keyword evidence="16" id="KW-1185">Reference proteome</keyword>
<evidence type="ECO:0000256" key="11">
    <source>
        <dbReference type="SAM" id="MobiDB-lite"/>
    </source>
</evidence>
<dbReference type="GO" id="GO:0097308">
    <property type="term" value="P:cellular response to farnesol"/>
    <property type="evidence" value="ECO:0007669"/>
    <property type="project" value="UniProtKB-ARBA"/>
</dbReference>
<evidence type="ECO:0000256" key="3">
    <source>
        <dbReference type="ARBA" id="ARBA00022553"/>
    </source>
</evidence>
<proteinExistence type="predicted"/>
<dbReference type="GO" id="GO:0000155">
    <property type="term" value="F:phosphorelay sensor kinase activity"/>
    <property type="evidence" value="ECO:0007669"/>
    <property type="project" value="InterPro"/>
</dbReference>
<dbReference type="InterPro" id="IPR003661">
    <property type="entry name" value="HisK_dim/P_dom"/>
</dbReference>
<dbReference type="GO" id="GO:0005524">
    <property type="term" value="F:ATP binding"/>
    <property type="evidence" value="ECO:0007669"/>
    <property type="project" value="UniProtKB-KW"/>
</dbReference>
<evidence type="ECO:0000256" key="8">
    <source>
        <dbReference type="ARBA" id="ARBA00023012"/>
    </source>
</evidence>
<dbReference type="PANTHER" id="PTHR45339:SF1">
    <property type="entry name" value="HYBRID SIGNAL TRANSDUCTION HISTIDINE KINASE J"/>
    <property type="match status" value="1"/>
</dbReference>
<dbReference type="CDD" id="cd17546">
    <property type="entry name" value="REC_hyHK_CKI1_RcsC-like"/>
    <property type="match status" value="1"/>
</dbReference>
<keyword evidence="9" id="KW-0961">Cell wall biogenesis/degradation</keyword>
<feature type="domain" description="Response regulatory" evidence="14">
    <location>
        <begin position="2472"/>
        <end position="2598"/>
    </location>
</feature>
<dbReference type="PROSITE" id="PS50109">
    <property type="entry name" value="HIS_KIN"/>
    <property type="match status" value="1"/>
</dbReference>
<dbReference type="EC" id="2.7.13.3" evidence="2"/>
<dbReference type="SUPFAM" id="SSF56112">
    <property type="entry name" value="Protein kinase-like (PK-like)"/>
    <property type="match status" value="1"/>
</dbReference>
<feature type="region of interest" description="Disordered" evidence="11">
    <location>
        <begin position="915"/>
        <end position="949"/>
    </location>
</feature>
<dbReference type="InterPro" id="IPR004358">
    <property type="entry name" value="Sig_transdc_His_kin-like_C"/>
</dbReference>
<dbReference type="SUPFAM" id="SSF52540">
    <property type="entry name" value="P-loop containing nucleoside triphosphate hydrolases"/>
    <property type="match status" value="1"/>
</dbReference>
<dbReference type="InterPro" id="IPR036890">
    <property type="entry name" value="HATPase_C_sf"/>
</dbReference>
<dbReference type="EMBL" id="CAKXYY010000005">
    <property type="protein sequence ID" value="CAH2352034.1"/>
    <property type="molecule type" value="Genomic_DNA"/>
</dbReference>
<organism evidence="15 16">
    <name type="scientific">[Candida] railenensis</name>
    <dbReference type="NCBI Taxonomy" id="45579"/>
    <lineage>
        <taxon>Eukaryota</taxon>
        <taxon>Fungi</taxon>
        <taxon>Dikarya</taxon>
        <taxon>Ascomycota</taxon>
        <taxon>Saccharomycotina</taxon>
        <taxon>Pichiomycetes</taxon>
        <taxon>Debaryomycetaceae</taxon>
        <taxon>Kurtzmaniella</taxon>
    </lineage>
</organism>
<feature type="modified residue" description="4-aspartylphosphate" evidence="10">
    <location>
        <position position="2526"/>
    </location>
</feature>
<dbReference type="Gene3D" id="3.30.565.10">
    <property type="entry name" value="Histidine kinase-like ATPase, C-terminal domain"/>
    <property type="match status" value="1"/>
</dbReference>
<dbReference type="InterPro" id="IPR001789">
    <property type="entry name" value="Sig_transdc_resp-reg_receiver"/>
</dbReference>
<evidence type="ECO:0000256" key="2">
    <source>
        <dbReference type="ARBA" id="ARBA00012438"/>
    </source>
</evidence>
<dbReference type="CDD" id="cd00082">
    <property type="entry name" value="HisKA"/>
    <property type="match status" value="1"/>
</dbReference>
<protein>
    <recommendedName>
        <fullName evidence="2">histidine kinase</fullName>
        <ecNumber evidence="2">2.7.13.3</ecNumber>
    </recommendedName>
</protein>
<dbReference type="Proteomes" id="UP000837801">
    <property type="component" value="Unassembled WGS sequence"/>
</dbReference>
<name>A0A9P0QNK1_9ASCO</name>
<comment type="catalytic activity">
    <reaction evidence="1">
        <text>ATP + protein L-histidine = ADP + protein N-phospho-L-histidine.</text>
        <dbReference type="EC" id="2.7.13.3"/>
    </reaction>
</comment>
<dbReference type="InterPro" id="IPR041664">
    <property type="entry name" value="AAA_16"/>
</dbReference>
<dbReference type="InterPro" id="IPR027417">
    <property type="entry name" value="P-loop_NTPase"/>
</dbReference>
<dbReference type="GO" id="GO:1900445">
    <property type="term" value="P:positive regulation of filamentous growth of a population of unicellular organisms in response to biotic stimulus"/>
    <property type="evidence" value="ECO:0007669"/>
    <property type="project" value="UniProtKB-ARBA"/>
</dbReference>
<keyword evidence="7" id="KW-0067">ATP-binding</keyword>
<dbReference type="Pfam" id="PF00072">
    <property type="entry name" value="Response_reg"/>
    <property type="match status" value="1"/>
</dbReference>
<dbReference type="InterPro" id="IPR029016">
    <property type="entry name" value="GAF-like_dom_sf"/>
</dbReference>
<dbReference type="CDD" id="cd16922">
    <property type="entry name" value="HATPase_EvgS-ArcB-TorS-like"/>
    <property type="match status" value="1"/>
</dbReference>
<sequence>MLNESENNSETSSISDESLMGGTLGYQSFISNINYVANHVDSIMDVDVLTAAGQPLSASISREPKIEEYLQSIEVDRTSSYLQEQVEEQQAKSQLHDQSITPSDGNQYERPKLSVLNGYMLKTKISQDLKTDLFYHAIDIRTEEKKEVVLRISLPYSNTTNILGIFNEWHILSGPNSSRRHPLWGNNTLSNEFIRGEDFSATFDYTRDDIVNQVTLPQGIDGILYPIHAFCLPYFKNGKHKSSMNRLVLVYENNDYARVGTYYRNYVSEHKEELETYRIPHFQAGKMHKLSTRPRTGTFNSIGSNNLAMNLAAMDLHTQTHDLNFREEYPDNTVASTATTVLSTNFSLPSKNNTPITPSSANGIFEDLQLKVRQFPKHIITVVEIVDDIIHVLKTLRIVHELGVIHNGLTSTNILKSTKGLLKDKIVLTGWDFNCSIQPEDCSYGYRKSHLRQVPQLLPYLSPESTGEANISVDYRSDFYSLGIIMYELIVGCLPFQSEKPANLIRMHILQKPIAPHLLAGGWVSEQLSDIILRLLEKRPEDRFTDCVSIINNLAQVKNSYIDYIFNCSSILFDYWSKHDHFSRYLIKEEIFAPNEYPGNGSPTMFLIPKKVLGRKEEYINLNKVYESAGNGVNMILITGEDGVGKSTMMQDLRLAPLSNSEFYFNWKFNDYDSNTSVYQCLIHGIRSIFQQILATSSTAITRWRDMILSKINSDLSVLFTTVPELKQILGVKYSSIYENEKNRTSNTCATTPLSQNSDFNDYFGGHHEDITSSEYSLIIGSNDQTLNLEIKFKHIIKVLYSLFALDGYTVFLEDMQWCSNKEWSMIAETLEYFTASNIQDDISVKLVATFGVTDILASETSPKIDRSQLLEYISSTNISLHCIDLKNLQKGYYKKFIESTLKVNSHQNSIRVRTDMSLNTSSSSDNSSVVEGFSPIKESNSGKSINSSSTSSTLLSSYSSFHPPTLNTPTSKDSKIETLTDLLFTKTEGSILYTIMFFRTAYLKGLIQFDKCDARREQRWDITYEPELFGISKKNMIKYYLDVALSKEARSLMKFAVIAAKGNHFYLSDLSVVSDLAIKEAVQLLNLCLQTKVIVSGNTIYKFPFYLSGSDRASVQNRRSISDDELFGLSDSEIWQIATQTRYRFVHDSISRELHQEMIELGEIEQYHKKCGMRSYKKYVKDNKLSISQYLIMANHFVLSSETPATPEEASMYFEVLVQAGIYASSTQKMELSLLLFETADKFIDSKDHKRKLKNLLTICQVHFYLKNYETCLDIIANSEKEHKGIDTTMFVLPRIRCLFSLERYQEGIDAAIAGLSFVKEVEVSSDPIKNSKIAEKLSNKIPLSVLEIRKLVQKERTTNSRILLIYELISEIIIPTYIINEDSLRHSLASQAILLMHEYGVSPYCALPLLEYANSFIRNYDESSYLKVLEFSRLSLSLVDSDNRVSFSYIQRVYEVYITGVATLMEPVSEVLKYYDIYISDTRPFVKAISNSYDSQKVASKMHLLYLTGHSVSDIVAYGVKNISSSGNYMRQDVNFVQLQGFRLLHEDITYEEFTSQFDIVEGCPRDFSYCYYMVCLFWFIMNSKYEDAGEILYSKIGDMIDDVPFMLMHLQYFFYAAMVLRVRPSTVPEYYRQSMLDKINNFFNVWNSNCPTNFRTKYLLVQAMAKSEDTSISVLDILDIYEEAIEWSERFDMWHDVAWANLLCGTWLINQYNMKRARPFVNRAYTLFQKSRDHAIVTRIKRKYSSYIEEFNWAGFHTNQKRNLLVNTVISPRVSAKGNIISSGSNFPTTHGSMNEVIQSNSVIVNSQLRKGENLNEMYSQPIVGPKSRHKSARDRNNTQNNVGLYGPIKVHTPIESSFEVKALIPDTSDNKLQDDPSELNKAVNACLSISESLNDFEIVQKLLESTIRFSTADYGAVTLNINDEPFILAIGTASSIFKINNEPLSSRTDLCPLTLVKHVLQSGEIISKEQDYAQFITKYGKDDYYHENPVFSVVCFPLRSISGTFGALYLEIQDERQSLDTITTPITSAFVDGNKRDLLNLLCSQAAVSLEKARLYTQMEYAKKTAEDATAEKASFLANMSHEIRTPFNSLLSCSIFLLDTELTLTQREYVETIKSSAMVTLNIIDGILAFSKIEHGSFTLENAKFSLNECIESALQLVSEQAATNHLELVYFNRCSDIDFVFGDVTRFRQIVINLVGNSVKFTKEGYILVETTAVEITKDRYEIIVSVTDTGIGIPKESHNKVFGAFSQVDGSSQRIYGGSGLGLAISKKLADIMGGSLTFESSEGSGSTFKFIVNAQVEASNTKEIEISKDDTKNLDFEPKSLIIDFNKLGSIALKNCLEYFGLNVSIIEEPMSITSQEYLIIFILADQFDEFKKLNDLSTLNSKIVIVAQYGKTLPEELHTNFVNSMLLIPFKRSKVTSILKDVKSKLQIGTKTLNVRLDDGNGRIGLKKRISSTILLAEKYPLKILLAEDNIINIKVALQHLKKLGYVADHAKDGVEVLEMCHELAKSNEKYDIILLDIQMPRKDGFTAAIELQEQFKSNGKDELLPAIVALTANVAGEDREKSLRCGMVDFIAKPILPSELKRVLTRVGEREFVKEDLH</sequence>
<evidence type="ECO:0000259" key="12">
    <source>
        <dbReference type="PROSITE" id="PS50011"/>
    </source>
</evidence>
<dbReference type="Gene3D" id="3.30.450.40">
    <property type="match status" value="1"/>
</dbReference>
<dbReference type="Pfam" id="PF00512">
    <property type="entry name" value="HisKA"/>
    <property type="match status" value="1"/>
</dbReference>
<dbReference type="SMART" id="SM00220">
    <property type="entry name" value="S_TKc"/>
    <property type="match status" value="1"/>
</dbReference>
<evidence type="ECO:0000259" key="14">
    <source>
        <dbReference type="PROSITE" id="PS50110"/>
    </source>
</evidence>
<dbReference type="Pfam" id="PF02518">
    <property type="entry name" value="HATPase_c"/>
    <property type="match status" value="1"/>
</dbReference>
<feature type="domain" description="Protein kinase" evidence="12">
    <location>
        <begin position="251"/>
        <end position="562"/>
    </location>
</feature>
<evidence type="ECO:0000259" key="13">
    <source>
        <dbReference type="PROSITE" id="PS50109"/>
    </source>
</evidence>
<evidence type="ECO:0000256" key="7">
    <source>
        <dbReference type="ARBA" id="ARBA00022840"/>
    </source>
</evidence>
<dbReference type="InterPro" id="IPR011006">
    <property type="entry name" value="CheY-like_superfamily"/>
</dbReference>
<feature type="region of interest" description="Disordered" evidence="11">
    <location>
        <begin position="1825"/>
        <end position="1850"/>
    </location>
</feature>
<evidence type="ECO:0000256" key="6">
    <source>
        <dbReference type="ARBA" id="ARBA00022777"/>
    </source>
</evidence>
<dbReference type="PROSITE" id="PS50011">
    <property type="entry name" value="PROTEIN_KINASE_DOM"/>
    <property type="match status" value="1"/>
</dbReference>
<dbReference type="GO" id="GO:0071555">
    <property type="term" value="P:cell wall organization"/>
    <property type="evidence" value="ECO:0007669"/>
    <property type="project" value="UniProtKB-KW"/>
</dbReference>
<evidence type="ECO:0000256" key="4">
    <source>
        <dbReference type="ARBA" id="ARBA00022679"/>
    </source>
</evidence>
<evidence type="ECO:0000313" key="16">
    <source>
        <dbReference type="Proteomes" id="UP000837801"/>
    </source>
</evidence>
<dbReference type="Pfam" id="PF25503">
    <property type="entry name" value="TPR_CHK1"/>
    <property type="match status" value="1"/>
</dbReference>
<dbReference type="Pfam" id="PF00069">
    <property type="entry name" value="Pkinase"/>
    <property type="match status" value="1"/>
</dbReference>
<feature type="domain" description="Histidine kinase" evidence="13">
    <location>
        <begin position="2083"/>
        <end position="2304"/>
    </location>
</feature>
<dbReference type="Gene3D" id="3.40.50.2300">
    <property type="match status" value="1"/>
</dbReference>
<dbReference type="FunFam" id="1.10.287.130:FF:000002">
    <property type="entry name" value="Two-component osmosensing histidine kinase"/>
    <property type="match status" value="1"/>
</dbReference>
<dbReference type="Gene3D" id="1.10.287.130">
    <property type="match status" value="1"/>
</dbReference>
<dbReference type="PRINTS" id="PR00344">
    <property type="entry name" value="BCTRLSENSOR"/>
</dbReference>
<evidence type="ECO:0000256" key="5">
    <source>
        <dbReference type="ARBA" id="ARBA00022741"/>
    </source>
</evidence>
<dbReference type="SUPFAM" id="SSF52172">
    <property type="entry name" value="CheY-like"/>
    <property type="match status" value="1"/>
</dbReference>
<feature type="compositionally biased region" description="Polar residues" evidence="11">
    <location>
        <begin position="91"/>
        <end position="106"/>
    </location>
</feature>
<feature type="region of interest" description="Disordered" evidence="11">
    <location>
        <begin position="85"/>
        <end position="107"/>
    </location>
</feature>
<dbReference type="SMART" id="SM00387">
    <property type="entry name" value="HATPase_c"/>
    <property type="match status" value="1"/>
</dbReference>
<dbReference type="FunFam" id="3.30.565.10:FF:000010">
    <property type="entry name" value="Sensor histidine kinase RcsC"/>
    <property type="match status" value="1"/>
</dbReference>
<dbReference type="SUPFAM" id="SSF47384">
    <property type="entry name" value="Homodimeric domain of signal transducing histidine kinase"/>
    <property type="match status" value="1"/>
</dbReference>
<comment type="caution">
    <text evidence="15">The sequence shown here is derived from an EMBL/GenBank/DDBJ whole genome shotgun (WGS) entry which is preliminary data.</text>
</comment>